<dbReference type="InterPro" id="IPR036388">
    <property type="entry name" value="WH-like_DNA-bd_sf"/>
</dbReference>
<dbReference type="Pfam" id="PF00392">
    <property type="entry name" value="GntR"/>
    <property type="match status" value="1"/>
</dbReference>
<dbReference type="GO" id="GO:0003700">
    <property type="term" value="F:DNA-binding transcription factor activity"/>
    <property type="evidence" value="ECO:0007669"/>
    <property type="project" value="InterPro"/>
</dbReference>
<evidence type="ECO:0000313" key="5">
    <source>
        <dbReference type="EMBL" id="SVB55849.1"/>
    </source>
</evidence>
<accession>A0A382EZJ6</accession>
<evidence type="ECO:0000259" key="4">
    <source>
        <dbReference type="PROSITE" id="PS50949"/>
    </source>
</evidence>
<protein>
    <recommendedName>
        <fullName evidence="4">HTH gntR-type domain-containing protein</fullName>
    </recommendedName>
</protein>
<keyword evidence="1" id="KW-0805">Transcription regulation</keyword>
<keyword evidence="3" id="KW-0804">Transcription</keyword>
<organism evidence="5">
    <name type="scientific">marine metagenome</name>
    <dbReference type="NCBI Taxonomy" id="408172"/>
    <lineage>
        <taxon>unclassified sequences</taxon>
        <taxon>metagenomes</taxon>
        <taxon>ecological metagenomes</taxon>
    </lineage>
</organism>
<dbReference type="SUPFAM" id="SSF46785">
    <property type="entry name" value="Winged helix' DNA-binding domain"/>
    <property type="match status" value="1"/>
</dbReference>
<dbReference type="InterPro" id="IPR036390">
    <property type="entry name" value="WH_DNA-bd_sf"/>
</dbReference>
<dbReference type="EMBL" id="UINC01047060">
    <property type="protein sequence ID" value="SVB55849.1"/>
    <property type="molecule type" value="Genomic_DNA"/>
</dbReference>
<dbReference type="AlphaFoldDB" id="A0A382EZJ6"/>
<evidence type="ECO:0000256" key="1">
    <source>
        <dbReference type="ARBA" id="ARBA00023015"/>
    </source>
</evidence>
<sequence length="60" mass="6810">MTSKFRYESVANSIRQEILDGVYVPGDQLPCQQDLVKKHNVVFNILKQALDLLSIGSYIL</sequence>
<reference evidence="5" key="1">
    <citation type="submission" date="2018-05" db="EMBL/GenBank/DDBJ databases">
        <authorList>
            <person name="Lanie J.A."/>
            <person name="Ng W.-L."/>
            <person name="Kazmierczak K.M."/>
            <person name="Andrzejewski T.M."/>
            <person name="Davidsen T.M."/>
            <person name="Wayne K.J."/>
            <person name="Tettelin H."/>
            <person name="Glass J.I."/>
            <person name="Rusch D."/>
            <person name="Podicherti R."/>
            <person name="Tsui H.-C.T."/>
            <person name="Winkler M.E."/>
        </authorList>
    </citation>
    <scope>NUCLEOTIDE SEQUENCE</scope>
</reference>
<proteinExistence type="predicted"/>
<name>A0A382EZJ6_9ZZZZ</name>
<dbReference type="PROSITE" id="PS50949">
    <property type="entry name" value="HTH_GNTR"/>
    <property type="match status" value="1"/>
</dbReference>
<keyword evidence="2" id="KW-0238">DNA-binding</keyword>
<dbReference type="Gene3D" id="1.10.10.10">
    <property type="entry name" value="Winged helix-like DNA-binding domain superfamily/Winged helix DNA-binding domain"/>
    <property type="match status" value="1"/>
</dbReference>
<gene>
    <name evidence="5" type="ORF">METZ01_LOCUS208703</name>
</gene>
<evidence type="ECO:0000256" key="3">
    <source>
        <dbReference type="ARBA" id="ARBA00023163"/>
    </source>
</evidence>
<feature type="domain" description="HTH gntR-type" evidence="4">
    <location>
        <begin position="4"/>
        <end position="60"/>
    </location>
</feature>
<evidence type="ECO:0000256" key="2">
    <source>
        <dbReference type="ARBA" id="ARBA00023125"/>
    </source>
</evidence>
<dbReference type="GO" id="GO:0003677">
    <property type="term" value="F:DNA binding"/>
    <property type="evidence" value="ECO:0007669"/>
    <property type="project" value="UniProtKB-KW"/>
</dbReference>
<dbReference type="InterPro" id="IPR000524">
    <property type="entry name" value="Tscrpt_reg_HTH_GntR"/>
</dbReference>